<feature type="transmembrane region" description="Helical" evidence="9">
    <location>
        <begin position="12"/>
        <end position="33"/>
    </location>
</feature>
<keyword evidence="4" id="KW-0762">Sugar transport</keyword>
<dbReference type="OrthoDB" id="2833at2"/>
<evidence type="ECO:0000256" key="3">
    <source>
        <dbReference type="ARBA" id="ARBA00022475"/>
    </source>
</evidence>
<evidence type="ECO:0000313" key="10">
    <source>
        <dbReference type="EMBL" id="SMB98944.1"/>
    </source>
</evidence>
<dbReference type="Pfam" id="PF03812">
    <property type="entry name" value="KdgT"/>
    <property type="match status" value="1"/>
</dbReference>
<feature type="transmembrane region" description="Helical" evidence="9">
    <location>
        <begin position="45"/>
        <end position="64"/>
    </location>
</feature>
<accession>A0A1W1W1G7</accession>
<feature type="transmembrane region" description="Helical" evidence="9">
    <location>
        <begin position="76"/>
        <end position="95"/>
    </location>
</feature>
<dbReference type="GO" id="GO:0015649">
    <property type="term" value="F:2-keto-3-deoxygluconate:proton symporter activity"/>
    <property type="evidence" value="ECO:0007669"/>
    <property type="project" value="InterPro"/>
</dbReference>
<name>A0A1W1W1G7_9FIRM</name>
<feature type="transmembrane region" description="Helical" evidence="9">
    <location>
        <begin position="161"/>
        <end position="180"/>
    </location>
</feature>
<keyword evidence="11" id="KW-1185">Reference proteome</keyword>
<keyword evidence="3" id="KW-1003">Cell membrane</keyword>
<reference evidence="10 11" key="1">
    <citation type="submission" date="2017-04" db="EMBL/GenBank/DDBJ databases">
        <authorList>
            <person name="Afonso C.L."/>
            <person name="Miller P.J."/>
            <person name="Scott M.A."/>
            <person name="Spackman E."/>
            <person name="Goraichik I."/>
            <person name="Dimitrov K.M."/>
            <person name="Suarez D.L."/>
            <person name="Swayne D.E."/>
        </authorList>
    </citation>
    <scope>NUCLEOTIDE SEQUENCE [LARGE SCALE GENOMIC DNA]</scope>
    <source>
        <strain evidence="10 11">ToBE</strain>
    </source>
</reference>
<evidence type="ECO:0000256" key="1">
    <source>
        <dbReference type="ARBA" id="ARBA00006430"/>
    </source>
</evidence>
<evidence type="ECO:0000256" key="2">
    <source>
        <dbReference type="ARBA" id="ARBA00022448"/>
    </source>
</evidence>
<keyword evidence="5 9" id="KW-0812">Transmembrane</keyword>
<gene>
    <name evidence="10" type="ORF">SAMN00808754_2644</name>
</gene>
<evidence type="ECO:0000256" key="8">
    <source>
        <dbReference type="ARBA" id="ARBA00023136"/>
    </source>
</evidence>
<keyword evidence="2" id="KW-0813">Transport</keyword>
<keyword evidence="6" id="KW-0769">Symport</keyword>
<dbReference type="EMBL" id="LT838272">
    <property type="protein sequence ID" value="SMB98944.1"/>
    <property type="molecule type" value="Genomic_DNA"/>
</dbReference>
<dbReference type="Proteomes" id="UP000192569">
    <property type="component" value="Chromosome I"/>
</dbReference>
<evidence type="ECO:0000256" key="4">
    <source>
        <dbReference type="ARBA" id="ARBA00022597"/>
    </source>
</evidence>
<dbReference type="GO" id="GO:0016020">
    <property type="term" value="C:membrane"/>
    <property type="evidence" value="ECO:0007669"/>
    <property type="project" value="InterPro"/>
</dbReference>
<dbReference type="RefSeq" id="WP_084666327.1">
    <property type="nucleotide sequence ID" value="NZ_LT838272.1"/>
</dbReference>
<protein>
    <submittedName>
        <fullName evidence="10">2-keto-3-deoxygluconate permease</fullName>
    </submittedName>
</protein>
<evidence type="ECO:0000256" key="6">
    <source>
        <dbReference type="ARBA" id="ARBA00022847"/>
    </source>
</evidence>
<sequence>MRIVETIEKVPGGMMLIPLLLGSVVKTFFPGFLEYGSFTTALFKNGALPLIALLIVATGAQISLRQSKAVLVKTSVLLLAKTIIPGFLIIIYGYIFGKAGILGFSLLAVLVAFINSNGGLWLALAARYGDSNDQGAYIASALNDGPFFTLLFLGLSGLGSIPWKYIVAAIIPFLVGFIWGNLDKKFAEMMKPTARITIPFFSFSLGAGIDLRSLFVGGFTGIIIGVAVTIITGTLGYLSYRYLLREKSAIGFAIGTTAGNSVATPAIVADADPSFKPFLAVATPQVAASVLVTAILVPIFTHYLDRRLRAS</sequence>
<evidence type="ECO:0000256" key="7">
    <source>
        <dbReference type="ARBA" id="ARBA00022989"/>
    </source>
</evidence>
<keyword evidence="8 9" id="KW-0472">Membrane</keyword>
<proteinExistence type="inferred from homology"/>
<keyword evidence="7 9" id="KW-1133">Transmembrane helix</keyword>
<dbReference type="InterPro" id="IPR004684">
    <property type="entry name" value="2keto-3dGluconate_permease"/>
</dbReference>
<evidence type="ECO:0000256" key="5">
    <source>
        <dbReference type="ARBA" id="ARBA00022692"/>
    </source>
</evidence>
<organism evidence="10 11">
    <name type="scientific">Thermanaeromonas toyohensis ToBE</name>
    <dbReference type="NCBI Taxonomy" id="698762"/>
    <lineage>
        <taxon>Bacteria</taxon>
        <taxon>Bacillati</taxon>
        <taxon>Bacillota</taxon>
        <taxon>Clostridia</taxon>
        <taxon>Neomoorellales</taxon>
        <taxon>Neomoorellaceae</taxon>
        <taxon>Thermanaeromonas</taxon>
    </lineage>
</organism>
<evidence type="ECO:0000256" key="9">
    <source>
        <dbReference type="SAM" id="Phobius"/>
    </source>
</evidence>
<feature type="transmembrane region" description="Helical" evidence="9">
    <location>
        <begin position="215"/>
        <end position="238"/>
    </location>
</feature>
<evidence type="ECO:0000313" key="11">
    <source>
        <dbReference type="Proteomes" id="UP000192569"/>
    </source>
</evidence>
<dbReference type="AlphaFoldDB" id="A0A1W1W1G7"/>
<feature type="transmembrane region" description="Helical" evidence="9">
    <location>
        <begin position="136"/>
        <end position="155"/>
    </location>
</feature>
<feature type="transmembrane region" description="Helical" evidence="9">
    <location>
        <begin position="281"/>
        <end position="304"/>
    </location>
</feature>
<comment type="similarity">
    <text evidence="1">Belongs to the KdgT transporter family.</text>
</comment>
<dbReference type="STRING" id="698762.SAMN00808754_2644"/>
<feature type="transmembrane region" description="Helical" evidence="9">
    <location>
        <begin position="250"/>
        <end position="269"/>
    </location>
</feature>
<feature type="transmembrane region" description="Helical" evidence="9">
    <location>
        <begin position="101"/>
        <end position="124"/>
    </location>
</feature>